<name>C0EHU1_9FIRM</name>
<proteinExistence type="predicted"/>
<reference evidence="1 2" key="1">
    <citation type="submission" date="2009-01" db="EMBL/GenBank/DDBJ databases">
        <authorList>
            <person name="Fulton L."/>
            <person name="Clifton S."/>
            <person name="Fulton B."/>
            <person name="Xu J."/>
            <person name="Minx P."/>
            <person name="Pepin K.H."/>
            <person name="Johnson M."/>
            <person name="Bhonagiri V."/>
            <person name="Nash W.E."/>
            <person name="Mardis E.R."/>
            <person name="Wilson R.K."/>
        </authorList>
    </citation>
    <scope>NUCLEOTIDE SEQUENCE [LARGE SCALE GENOMIC DNA]</scope>
    <source>
        <strain evidence="1 2">DSM 5476</strain>
    </source>
</reference>
<protein>
    <submittedName>
        <fullName evidence="1">Uncharacterized protein</fullName>
    </submittedName>
</protein>
<sequence>MCKPLVAERFAQVRRNLLQPSHSNRIARYQSAVHPALRVQPKQLIALIEQLCSRGVAVNSRFPLSLKIGERKFTTKNRGR</sequence>
<evidence type="ECO:0000313" key="1">
    <source>
        <dbReference type="EMBL" id="EEG28913.1"/>
    </source>
</evidence>
<evidence type="ECO:0000313" key="2">
    <source>
        <dbReference type="Proteomes" id="UP000003340"/>
    </source>
</evidence>
<dbReference type="AlphaFoldDB" id="C0EHU1"/>
<keyword evidence="2" id="KW-1185">Reference proteome</keyword>
<accession>C0EHU1</accession>
<dbReference type="HOGENOM" id="CLU_2583543_0_0_9"/>
<dbReference type="STRING" id="537013.CLOSTMETH_03436"/>
<comment type="caution">
    <text evidence="1">The sequence shown here is derived from an EMBL/GenBank/DDBJ whole genome shotgun (WGS) entry which is preliminary data.</text>
</comment>
<organism evidence="1 2">
    <name type="scientific">[Clostridium] methylpentosum DSM 5476</name>
    <dbReference type="NCBI Taxonomy" id="537013"/>
    <lineage>
        <taxon>Bacteria</taxon>
        <taxon>Bacillati</taxon>
        <taxon>Bacillota</taxon>
        <taxon>Clostridia</taxon>
        <taxon>Eubacteriales</taxon>
        <taxon>Oscillospiraceae</taxon>
        <taxon>Oscillospiraceae incertae sedis</taxon>
    </lineage>
</organism>
<dbReference type="EMBL" id="ACEC01000122">
    <property type="protein sequence ID" value="EEG28913.1"/>
    <property type="molecule type" value="Genomic_DNA"/>
</dbReference>
<gene>
    <name evidence="1" type="ORF">CLOSTMETH_03436</name>
</gene>
<dbReference type="Proteomes" id="UP000003340">
    <property type="component" value="Unassembled WGS sequence"/>
</dbReference>
<reference evidence="1 2" key="2">
    <citation type="submission" date="2009-02" db="EMBL/GenBank/DDBJ databases">
        <title>Draft genome sequence of Clostridium methylpentosum (DSM 5476).</title>
        <authorList>
            <person name="Sudarsanam P."/>
            <person name="Ley R."/>
            <person name="Guruge J."/>
            <person name="Turnbaugh P.J."/>
            <person name="Mahowald M."/>
            <person name="Liep D."/>
            <person name="Gordon J."/>
        </authorList>
    </citation>
    <scope>NUCLEOTIDE SEQUENCE [LARGE SCALE GENOMIC DNA]</scope>
    <source>
        <strain evidence="1 2">DSM 5476</strain>
    </source>
</reference>